<reference evidence="2" key="1">
    <citation type="journal article" date="2019" name="Int. J. Syst. Evol. Microbiol.">
        <title>The Global Catalogue of Microorganisms (GCM) 10K type strain sequencing project: providing services to taxonomists for standard genome sequencing and annotation.</title>
        <authorList>
            <consortium name="The Broad Institute Genomics Platform"/>
            <consortium name="The Broad Institute Genome Sequencing Center for Infectious Disease"/>
            <person name="Wu L."/>
            <person name="Ma J."/>
        </authorList>
    </citation>
    <scope>NUCLEOTIDE SEQUENCE [LARGE SCALE GENOMIC DNA]</scope>
    <source>
        <strain evidence="2">CCUG 61889</strain>
    </source>
</reference>
<sequence>MEMYTQAYNRYMEKCEKFGVKGIDFIEFIRNTTTEQVQTMLSNSH</sequence>
<organism evidence="1 2">
    <name type="scientific">Bacillus songklensis</name>
    <dbReference type="NCBI Taxonomy" id="1069116"/>
    <lineage>
        <taxon>Bacteria</taxon>
        <taxon>Bacillati</taxon>
        <taxon>Bacillota</taxon>
        <taxon>Bacilli</taxon>
        <taxon>Bacillales</taxon>
        <taxon>Bacillaceae</taxon>
        <taxon>Bacillus</taxon>
    </lineage>
</organism>
<evidence type="ECO:0000313" key="2">
    <source>
        <dbReference type="Proteomes" id="UP001595752"/>
    </source>
</evidence>
<dbReference type="Proteomes" id="UP001595752">
    <property type="component" value="Unassembled WGS sequence"/>
</dbReference>
<accession>A0ABV8B7S3</accession>
<keyword evidence="2" id="KW-1185">Reference proteome</keyword>
<proteinExistence type="predicted"/>
<protein>
    <submittedName>
        <fullName evidence="1">Uncharacterized protein</fullName>
    </submittedName>
</protein>
<evidence type="ECO:0000313" key="1">
    <source>
        <dbReference type="EMBL" id="MFC3885424.1"/>
    </source>
</evidence>
<comment type="caution">
    <text evidence="1">The sequence shown here is derived from an EMBL/GenBank/DDBJ whole genome shotgun (WGS) entry which is preliminary data.</text>
</comment>
<dbReference type="RefSeq" id="WP_377917803.1">
    <property type="nucleotide sequence ID" value="NZ_JBHRZT010000070.1"/>
</dbReference>
<name>A0ABV8B7S3_9BACI</name>
<dbReference type="EMBL" id="JBHRZT010000070">
    <property type="protein sequence ID" value="MFC3885424.1"/>
    <property type="molecule type" value="Genomic_DNA"/>
</dbReference>
<gene>
    <name evidence="1" type="ORF">ACFOU2_18830</name>
</gene>